<reference evidence="3" key="1">
    <citation type="journal article" date="2017" name="Nat. Ecol. Evol.">
        <title>Genome expansion and lineage-specific genetic innovations in the forest pathogenic fungi Armillaria.</title>
        <authorList>
            <person name="Sipos G."/>
            <person name="Prasanna A.N."/>
            <person name="Walter M.C."/>
            <person name="O'Connor E."/>
            <person name="Balint B."/>
            <person name="Krizsan K."/>
            <person name="Kiss B."/>
            <person name="Hess J."/>
            <person name="Varga T."/>
            <person name="Slot J."/>
            <person name="Riley R."/>
            <person name="Boka B."/>
            <person name="Rigling D."/>
            <person name="Barry K."/>
            <person name="Lee J."/>
            <person name="Mihaltcheva S."/>
            <person name="LaButti K."/>
            <person name="Lipzen A."/>
            <person name="Waldron R."/>
            <person name="Moloney N.M."/>
            <person name="Sperisen C."/>
            <person name="Kredics L."/>
            <person name="Vagvoelgyi C."/>
            <person name="Patrignani A."/>
            <person name="Fitzpatrick D."/>
            <person name="Nagy I."/>
            <person name="Doyle S."/>
            <person name="Anderson J.B."/>
            <person name="Grigoriev I.V."/>
            <person name="Gueldener U."/>
            <person name="Muensterkoetter M."/>
            <person name="Nagy L.G."/>
        </authorList>
    </citation>
    <scope>NUCLEOTIDE SEQUENCE [LARGE SCALE GENOMIC DNA]</scope>
    <source>
        <strain evidence="3">28-4</strain>
    </source>
</reference>
<name>A0A2H3C2I2_9AGAR</name>
<organism evidence="2 3">
    <name type="scientific">Armillaria solidipes</name>
    <dbReference type="NCBI Taxonomy" id="1076256"/>
    <lineage>
        <taxon>Eukaryota</taxon>
        <taxon>Fungi</taxon>
        <taxon>Dikarya</taxon>
        <taxon>Basidiomycota</taxon>
        <taxon>Agaricomycotina</taxon>
        <taxon>Agaricomycetes</taxon>
        <taxon>Agaricomycetidae</taxon>
        <taxon>Agaricales</taxon>
        <taxon>Marasmiineae</taxon>
        <taxon>Physalacriaceae</taxon>
        <taxon>Armillaria</taxon>
    </lineage>
</organism>
<dbReference type="AlphaFoldDB" id="A0A2H3C2I2"/>
<feature type="region of interest" description="Disordered" evidence="1">
    <location>
        <begin position="1"/>
        <end position="23"/>
    </location>
</feature>
<evidence type="ECO:0000313" key="3">
    <source>
        <dbReference type="Proteomes" id="UP000218334"/>
    </source>
</evidence>
<accession>A0A2H3C2I2</accession>
<protein>
    <submittedName>
        <fullName evidence="2">Uncharacterized protein</fullName>
    </submittedName>
</protein>
<gene>
    <name evidence="2" type="ORF">ARMSODRAFT_1018902</name>
</gene>
<dbReference type="EMBL" id="KZ293429">
    <property type="protein sequence ID" value="PBK69506.1"/>
    <property type="molecule type" value="Genomic_DNA"/>
</dbReference>
<proteinExistence type="predicted"/>
<feature type="compositionally biased region" description="Basic and acidic residues" evidence="1">
    <location>
        <begin position="11"/>
        <end position="23"/>
    </location>
</feature>
<evidence type="ECO:0000256" key="1">
    <source>
        <dbReference type="SAM" id="MobiDB-lite"/>
    </source>
</evidence>
<sequence length="116" mass="13211">MTSPFHQRSPNHKESSRFPEQRDVVTRRRIFTRGVASWVLEGKDTVDDLRAEVPIFPPSTAPYDNLFLDFAQRRRMEQATGEAALDNDGKREHLEGCVCRNGSVPDQRNVGCSTLH</sequence>
<evidence type="ECO:0000313" key="2">
    <source>
        <dbReference type="EMBL" id="PBK69506.1"/>
    </source>
</evidence>
<keyword evidence="3" id="KW-1185">Reference proteome</keyword>
<dbReference type="Proteomes" id="UP000218334">
    <property type="component" value="Unassembled WGS sequence"/>
</dbReference>